<accession>A0A4Y2UH11</accession>
<sequence length="172" mass="19675">MTPADLACTRAALSQDTGSYHPIFFRFGKHPDNCCACGEPGTSLLYATKCRLTLSYHLRCPEDQHIEAWMKLITNHHLLRNKIIDLLNFITSQEGLLNRNAQNISTIACIVHPTTKLMSSTTPFFSFLLEHSMPETDHQFQCPRPSHMFTIRLTCHQQHHVKVHVIILGRRV</sequence>
<gene>
    <name evidence="1" type="ORF">AVEN_235716_1</name>
</gene>
<evidence type="ECO:0000313" key="2">
    <source>
        <dbReference type="Proteomes" id="UP000499080"/>
    </source>
</evidence>
<proteinExistence type="predicted"/>
<protein>
    <submittedName>
        <fullName evidence="1">Uncharacterized protein</fullName>
    </submittedName>
</protein>
<dbReference type="AlphaFoldDB" id="A0A4Y2UH11"/>
<reference evidence="1 2" key="1">
    <citation type="journal article" date="2019" name="Sci. Rep.">
        <title>Orb-weaving spider Araneus ventricosus genome elucidates the spidroin gene catalogue.</title>
        <authorList>
            <person name="Kono N."/>
            <person name="Nakamura H."/>
            <person name="Ohtoshi R."/>
            <person name="Moran D.A.P."/>
            <person name="Shinohara A."/>
            <person name="Yoshida Y."/>
            <person name="Fujiwara M."/>
            <person name="Mori M."/>
            <person name="Tomita M."/>
            <person name="Arakawa K."/>
        </authorList>
    </citation>
    <scope>NUCLEOTIDE SEQUENCE [LARGE SCALE GENOMIC DNA]</scope>
</reference>
<keyword evidence="2" id="KW-1185">Reference proteome</keyword>
<name>A0A4Y2UH11_ARAVE</name>
<comment type="caution">
    <text evidence="1">The sequence shown here is derived from an EMBL/GenBank/DDBJ whole genome shotgun (WGS) entry which is preliminary data.</text>
</comment>
<dbReference type="EMBL" id="BGPR01035872">
    <property type="protein sequence ID" value="GBO10900.1"/>
    <property type="molecule type" value="Genomic_DNA"/>
</dbReference>
<organism evidence="1 2">
    <name type="scientific">Araneus ventricosus</name>
    <name type="common">Orbweaver spider</name>
    <name type="synonym">Epeira ventricosa</name>
    <dbReference type="NCBI Taxonomy" id="182803"/>
    <lineage>
        <taxon>Eukaryota</taxon>
        <taxon>Metazoa</taxon>
        <taxon>Ecdysozoa</taxon>
        <taxon>Arthropoda</taxon>
        <taxon>Chelicerata</taxon>
        <taxon>Arachnida</taxon>
        <taxon>Araneae</taxon>
        <taxon>Araneomorphae</taxon>
        <taxon>Entelegynae</taxon>
        <taxon>Araneoidea</taxon>
        <taxon>Araneidae</taxon>
        <taxon>Araneus</taxon>
    </lineage>
</organism>
<evidence type="ECO:0000313" key="1">
    <source>
        <dbReference type="EMBL" id="GBO10900.1"/>
    </source>
</evidence>
<dbReference type="Proteomes" id="UP000499080">
    <property type="component" value="Unassembled WGS sequence"/>
</dbReference>